<name>A0ABS2TGY4_9ACTO</name>
<protein>
    <submittedName>
        <fullName evidence="2">Uncharacterized protein</fullName>
    </submittedName>
</protein>
<gene>
    <name evidence="2" type="ORF">JVW63_09415</name>
</gene>
<evidence type="ECO:0000313" key="3">
    <source>
        <dbReference type="Proteomes" id="UP000705983"/>
    </source>
</evidence>
<organism evidence="2 3">
    <name type="scientific">Flaviflexus equikiangi</name>
    <dbReference type="NCBI Taxonomy" id="2758573"/>
    <lineage>
        <taxon>Bacteria</taxon>
        <taxon>Bacillati</taxon>
        <taxon>Actinomycetota</taxon>
        <taxon>Actinomycetes</taxon>
        <taxon>Actinomycetales</taxon>
        <taxon>Actinomycetaceae</taxon>
        <taxon>Flaviflexus</taxon>
    </lineage>
</organism>
<dbReference type="RefSeq" id="WP_187997003.1">
    <property type="nucleotide sequence ID" value="NZ_JACEXG010000006.1"/>
</dbReference>
<comment type="caution">
    <text evidence="2">The sequence shown here is derived from an EMBL/GenBank/DDBJ whole genome shotgun (WGS) entry which is preliminary data.</text>
</comment>
<feature type="transmembrane region" description="Helical" evidence="1">
    <location>
        <begin position="21"/>
        <end position="40"/>
    </location>
</feature>
<accession>A0ABS2TGY4</accession>
<dbReference type="EMBL" id="JAFFJS010000006">
    <property type="protein sequence ID" value="MBM9433909.1"/>
    <property type="molecule type" value="Genomic_DNA"/>
</dbReference>
<proteinExistence type="predicted"/>
<feature type="transmembrane region" description="Helical" evidence="1">
    <location>
        <begin position="52"/>
        <end position="75"/>
    </location>
</feature>
<reference evidence="3" key="1">
    <citation type="submission" date="2021-02" db="EMBL/GenBank/DDBJ databases">
        <title>Leucobacter sp. CX169.</title>
        <authorList>
            <person name="Cheng Y."/>
        </authorList>
    </citation>
    <scope>NUCLEOTIDE SEQUENCE [LARGE SCALE GENOMIC DNA]</scope>
    <source>
        <strain evidence="3">JY899</strain>
    </source>
</reference>
<keyword evidence="1" id="KW-0812">Transmembrane</keyword>
<keyword evidence="1" id="KW-1133">Transmembrane helix</keyword>
<keyword evidence="1" id="KW-0472">Membrane</keyword>
<sequence length="87" mass="9216">MMESGEEFYVTNPRRAPRYGRFMLFGAALGAIVGLLIIQFGPAAGSFAIGDVAAAMLLLTVPVGLFFGALIALLIDRRSLKKSGPVD</sequence>
<keyword evidence="3" id="KW-1185">Reference proteome</keyword>
<evidence type="ECO:0000313" key="2">
    <source>
        <dbReference type="EMBL" id="MBM9433909.1"/>
    </source>
</evidence>
<dbReference type="Proteomes" id="UP000705983">
    <property type="component" value="Unassembled WGS sequence"/>
</dbReference>
<evidence type="ECO:0000256" key="1">
    <source>
        <dbReference type="SAM" id="Phobius"/>
    </source>
</evidence>